<evidence type="ECO:0000313" key="5">
    <source>
        <dbReference type="Proteomes" id="UP000297149"/>
    </source>
</evidence>
<dbReference type="EMBL" id="CP039396">
    <property type="protein sequence ID" value="QCD43204.1"/>
    <property type="molecule type" value="Genomic_DNA"/>
</dbReference>
<gene>
    <name evidence="4" type="ORF">E7747_13500</name>
</gene>
<evidence type="ECO:0000259" key="3">
    <source>
        <dbReference type="Pfam" id="PF01103"/>
    </source>
</evidence>
<evidence type="ECO:0000256" key="1">
    <source>
        <dbReference type="ARBA" id="ARBA00004370"/>
    </source>
</evidence>
<keyword evidence="5" id="KW-1185">Reference proteome</keyword>
<name>A0A4P7W561_9BACT</name>
<dbReference type="RefSeq" id="WP_136416528.1">
    <property type="nucleotide sequence ID" value="NZ_CP039396.1"/>
</dbReference>
<evidence type="ECO:0000313" key="4">
    <source>
        <dbReference type="EMBL" id="QCD43204.1"/>
    </source>
</evidence>
<sequence>MDNDDANKTKYGLFDITLSSDYEWRLAHNLFVGPAIEMSYTNAHSITDYDLWEGEPLRYFTISAGVLLQSDTRDNLTGPNRGHFFELIQLFSPRFLGNEDHSFSSTELSYNLYLPLWKGGVLASRFHGKWTYGHTPWGKMPTLGGAAMRGYYKGRFRDKCATDITFELRQHVYRRSGIAIWGSVGSIYEKWADICFKRLLPEVGIGYRWEFKKNTNVRLDIGFGKHGSGFLFGINEAF</sequence>
<dbReference type="GO" id="GO:0019867">
    <property type="term" value="C:outer membrane"/>
    <property type="evidence" value="ECO:0007669"/>
    <property type="project" value="InterPro"/>
</dbReference>
<proteinExistence type="predicted"/>
<dbReference type="Gene3D" id="2.40.160.50">
    <property type="entry name" value="membrane protein fhac: a member of the omp85/tpsb transporter family"/>
    <property type="match status" value="1"/>
</dbReference>
<keyword evidence="2" id="KW-0472">Membrane</keyword>
<organism evidence="4 5">
    <name type="scientific">Duncaniella dubosii</name>
    <dbReference type="NCBI Taxonomy" id="2518971"/>
    <lineage>
        <taxon>Bacteria</taxon>
        <taxon>Pseudomonadati</taxon>
        <taxon>Bacteroidota</taxon>
        <taxon>Bacteroidia</taxon>
        <taxon>Bacteroidales</taxon>
        <taxon>Muribaculaceae</taxon>
        <taxon>Duncaniella</taxon>
    </lineage>
</organism>
<evidence type="ECO:0000256" key="2">
    <source>
        <dbReference type="ARBA" id="ARBA00023136"/>
    </source>
</evidence>
<comment type="subcellular location">
    <subcellularLocation>
        <location evidence="1">Membrane</location>
    </subcellularLocation>
</comment>
<dbReference type="Pfam" id="PF01103">
    <property type="entry name" value="Omp85"/>
    <property type="match status" value="1"/>
</dbReference>
<dbReference type="KEGG" id="ddb:E7747_13500"/>
<dbReference type="Proteomes" id="UP000297149">
    <property type="component" value="Chromosome"/>
</dbReference>
<protein>
    <recommendedName>
        <fullName evidence="3">Bacterial surface antigen (D15) domain-containing protein</fullName>
    </recommendedName>
</protein>
<dbReference type="AlphaFoldDB" id="A0A4P7W561"/>
<reference evidence="5" key="1">
    <citation type="submission" date="2019-02" db="EMBL/GenBank/DDBJ databases">
        <title>Isolation and identification of novel species under the genus Muribaculum.</title>
        <authorList>
            <person name="Miyake S."/>
            <person name="Ding Y."/>
            <person name="Low A."/>
            <person name="Soh M."/>
            <person name="Seedorf H."/>
        </authorList>
    </citation>
    <scope>NUCLEOTIDE SEQUENCE [LARGE SCALE GENOMIC DNA]</scope>
    <source>
        <strain evidence="5">H5</strain>
    </source>
</reference>
<feature type="domain" description="Bacterial surface antigen (D15)" evidence="3">
    <location>
        <begin position="42"/>
        <end position="160"/>
    </location>
</feature>
<accession>A0A4P7W561</accession>
<dbReference type="InterPro" id="IPR000184">
    <property type="entry name" value="Bac_surfAg_D15"/>
</dbReference>